<evidence type="ECO:0000256" key="2">
    <source>
        <dbReference type="ARBA" id="ARBA00022475"/>
    </source>
</evidence>
<dbReference type="InterPro" id="IPR008457">
    <property type="entry name" value="Cu-R_CopD_dom"/>
</dbReference>
<evidence type="ECO:0000313" key="8">
    <source>
        <dbReference type="EMBL" id="MFC5245103.1"/>
    </source>
</evidence>
<feature type="transmembrane region" description="Helical" evidence="6">
    <location>
        <begin position="184"/>
        <end position="206"/>
    </location>
</feature>
<dbReference type="Pfam" id="PF05425">
    <property type="entry name" value="CopD"/>
    <property type="match status" value="1"/>
</dbReference>
<evidence type="ECO:0000313" key="9">
    <source>
        <dbReference type="Proteomes" id="UP001596035"/>
    </source>
</evidence>
<dbReference type="RefSeq" id="WP_344563845.1">
    <property type="nucleotide sequence ID" value="NZ_BAAATG010000030.1"/>
</dbReference>
<comment type="caution">
    <text evidence="8">The sequence shown here is derived from an EMBL/GenBank/DDBJ whole genome shotgun (WGS) entry which is preliminary data.</text>
</comment>
<reference evidence="9" key="1">
    <citation type="journal article" date="2019" name="Int. J. Syst. Evol. Microbiol.">
        <title>The Global Catalogue of Microorganisms (GCM) 10K type strain sequencing project: providing services to taxonomists for standard genome sequencing and annotation.</title>
        <authorList>
            <consortium name="The Broad Institute Genomics Platform"/>
            <consortium name="The Broad Institute Genome Sequencing Center for Infectious Disease"/>
            <person name="Wu L."/>
            <person name="Ma J."/>
        </authorList>
    </citation>
    <scope>NUCLEOTIDE SEQUENCE [LARGE SCALE GENOMIC DNA]</scope>
    <source>
        <strain evidence="9">CGMCC 4.7131</strain>
    </source>
</reference>
<sequence length="328" mass="33539">MRTRVGADGARRSGRGRAVAVLVLVALGAVIPLLGPSAALRGTGEADAPGTGGIGLLRAVLFAALSIPVGELFVRRLARSVPGAPPAVPRSWSTVANSVGFVAALGLASVVATGNLVPGGLADIDVGGLYDSRDGKLALLEVNAFLAAALCAASGRPGTQVWPLAAVMAAEALRAHPVTEYSPLIGSGLTLVHLVCASLWVGGLLHALRTLRLWRGAEAGAALLGRYARVAAVLLVAVTATGVCSSLRRMPPETILEQLTDTAYGRVLLAKVILMAGVAVLALWARIRLARARDPLTARSPARAEVYALGVVVAVSGLLTALPVPIRW</sequence>
<proteinExistence type="predicted"/>
<evidence type="ECO:0000259" key="7">
    <source>
        <dbReference type="Pfam" id="PF05425"/>
    </source>
</evidence>
<dbReference type="EMBL" id="JBHSKN010000036">
    <property type="protein sequence ID" value="MFC5245103.1"/>
    <property type="molecule type" value="Genomic_DNA"/>
</dbReference>
<dbReference type="PANTHER" id="PTHR34820:SF4">
    <property type="entry name" value="INNER MEMBRANE PROTEIN YEBZ"/>
    <property type="match status" value="1"/>
</dbReference>
<feature type="transmembrane region" description="Helical" evidence="6">
    <location>
        <begin position="95"/>
        <end position="117"/>
    </location>
</feature>
<comment type="subcellular location">
    <subcellularLocation>
        <location evidence="1">Cell membrane</location>
        <topology evidence="1">Multi-pass membrane protein</topology>
    </subcellularLocation>
</comment>
<evidence type="ECO:0000256" key="4">
    <source>
        <dbReference type="ARBA" id="ARBA00022989"/>
    </source>
</evidence>
<feature type="domain" description="Copper resistance protein D" evidence="7">
    <location>
        <begin position="222"/>
        <end position="319"/>
    </location>
</feature>
<dbReference type="Proteomes" id="UP001596035">
    <property type="component" value="Unassembled WGS sequence"/>
</dbReference>
<keyword evidence="2" id="KW-1003">Cell membrane</keyword>
<gene>
    <name evidence="8" type="ORF">ACFPWV_35240</name>
</gene>
<dbReference type="InterPro" id="IPR032694">
    <property type="entry name" value="CopC/D"/>
</dbReference>
<name>A0ABW0E6B2_9ACTN</name>
<accession>A0ABW0E6B2</accession>
<feature type="transmembrane region" description="Helical" evidence="6">
    <location>
        <begin position="306"/>
        <end position="326"/>
    </location>
</feature>
<evidence type="ECO:0000256" key="5">
    <source>
        <dbReference type="ARBA" id="ARBA00023136"/>
    </source>
</evidence>
<dbReference type="PANTHER" id="PTHR34820">
    <property type="entry name" value="INNER MEMBRANE PROTEIN YEBZ"/>
    <property type="match status" value="1"/>
</dbReference>
<keyword evidence="5 6" id="KW-0472">Membrane</keyword>
<evidence type="ECO:0000256" key="6">
    <source>
        <dbReference type="SAM" id="Phobius"/>
    </source>
</evidence>
<feature type="transmembrane region" description="Helical" evidence="6">
    <location>
        <begin position="55"/>
        <end position="74"/>
    </location>
</feature>
<protein>
    <submittedName>
        <fullName evidence="8">CopD family protein</fullName>
    </submittedName>
</protein>
<keyword evidence="3 6" id="KW-0812">Transmembrane</keyword>
<keyword evidence="4 6" id="KW-1133">Transmembrane helix</keyword>
<feature type="transmembrane region" description="Helical" evidence="6">
    <location>
        <begin position="227"/>
        <end position="248"/>
    </location>
</feature>
<feature type="transmembrane region" description="Helical" evidence="6">
    <location>
        <begin position="268"/>
        <end position="285"/>
    </location>
</feature>
<organism evidence="8 9">
    <name type="scientific">Streptomyces atrovirens</name>
    <dbReference type="NCBI Taxonomy" id="285556"/>
    <lineage>
        <taxon>Bacteria</taxon>
        <taxon>Bacillati</taxon>
        <taxon>Actinomycetota</taxon>
        <taxon>Actinomycetes</taxon>
        <taxon>Kitasatosporales</taxon>
        <taxon>Streptomycetaceae</taxon>
        <taxon>Streptomyces</taxon>
    </lineage>
</organism>
<keyword evidence="9" id="KW-1185">Reference proteome</keyword>
<evidence type="ECO:0000256" key="3">
    <source>
        <dbReference type="ARBA" id="ARBA00022692"/>
    </source>
</evidence>
<evidence type="ECO:0000256" key="1">
    <source>
        <dbReference type="ARBA" id="ARBA00004651"/>
    </source>
</evidence>